<dbReference type="AlphaFoldDB" id="A0A6C0HXV1"/>
<reference evidence="1" key="1">
    <citation type="journal article" date="2020" name="Nature">
        <title>Giant virus diversity and host interactions through global metagenomics.</title>
        <authorList>
            <person name="Schulz F."/>
            <person name="Roux S."/>
            <person name="Paez-Espino D."/>
            <person name="Jungbluth S."/>
            <person name="Walsh D.A."/>
            <person name="Denef V.J."/>
            <person name="McMahon K.D."/>
            <person name="Konstantinidis K.T."/>
            <person name="Eloe-Fadrosh E.A."/>
            <person name="Kyrpides N.C."/>
            <person name="Woyke T."/>
        </authorList>
    </citation>
    <scope>NUCLEOTIDE SEQUENCE</scope>
    <source>
        <strain evidence="1">GVMAG-M-3300023184-182</strain>
    </source>
</reference>
<organism evidence="1">
    <name type="scientific">viral metagenome</name>
    <dbReference type="NCBI Taxonomy" id="1070528"/>
    <lineage>
        <taxon>unclassified sequences</taxon>
        <taxon>metagenomes</taxon>
        <taxon>organismal metagenomes</taxon>
    </lineage>
</organism>
<sequence>MVTKDMVSKNCIFLYDKKSDDQIWIDYGEFHECRDFYFYENNKYTMSAFFSVYNGLLLITSKYSFEMPYCWNYEKTVEENSIKINGIIYYIDENNITQIILFKNTKEKWFKYLSEKNHV</sequence>
<proteinExistence type="predicted"/>
<evidence type="ECO:0000313" key="1">
    <source>
        <dbReference type="EMBL" id="QHT85608.1"/>
    </source>
</evidence>
<protein>
    <submittedName>
        <fullName evidence="1">Uncharacterized protein</fullName>
    </submittedName>
</protein>
<name>A0A6C0HXV1_9ZZZZ</name>
<accession>A0A6C0HXV1</accession>
<dbReference type="EMBL" id="MN740043">
    <property type="protein sequence ID" value="QHT85608.1"/>
    <property type="molecule type" value="Genomic_DNA"/>
</dbReference>